<evidence type="ECO:0000313" key="2">
    <source>
        <dbReference type="Proteomes" id="UP001589854"/>
    </source>
</evidence>
<name>A0ABV6GFW5_9BACI</name>
<dbReference type="RefSeq" id="WP_378935046.1">
    <property type="nucleotide sequence ID" value="NZ_JBHLVO010000011.1"/>
</dbReference>
<reference evidence="1 2" key="1">
    <citation type="submission" date="2024-09" db="EMBL/GenBank/DDBJ databases">
        <authorList>
            <person name="Sun Q."/>
            <person name="Mori K."/>
        </authorList>
    </citation>
    <scope>NUCLEOTIDE SEQUENCE [LARGE SCALE GENOMIC DNA]</scope>
    <source>
        <strain evidence="1 2">CCM 7228</strain>
    </source>
</reference>
<organism evidence="1 2">
    <name type="scientific">Metabacillus herbersteinensis</name>
    <dbReference type="NCBI Taxonomy" id="283816"/>
    <lineage>
        <taxon>Bacteria</taxon>
        <taxon>Bacillati</taxon>
        <taxon>Bacillota</taxon>
        <taxon>Bacilli</taxon>
        <taxon>Bacillales</taxon>
        <taxon>Bacillaceae</taxon>
        <taxon>Metabacillus</taxon>
    </lineage>
</organism>
<comment type="caution">
    <text evidence="1">The sequence shown here is derived from an EMBL/GenBank/DDBJ whole genome shotgun (WGS) entry which is preliminary data.</text>
</comment>
<proteinExistence type="predicted"/>
<evidence type="ECO:0000313" key="1">
    <source>
        <dbReference type="EMBL" id="MFC0272584.1"/>
    </source>
</evidence>
<dbReference type="EMBL" id="JBHLVO010000011">
    <property type="protein sequence ID" value="MFC0272584.1"/>
    <property type="molecule type" value="Genomic_DNA"/>
</dbReference>
<accession>A0ABV6GFW5</accession>
<sequence>MKDKIRVTLSKQEKLLYYGYISKIDSANSLIEVETYYHLAKDIIEKSILFHKNS</sequence>
<keyword evidence="2" id="KW-1185">Reference proteome</keyword>
<gene>
    <name evidence="1" type="ORF">ACFFIX_14200</name>
</gene>
<protein>
    <submittedName>
        <fullName evidence="1">Uncharacterized protein</fullName>
    </submittedName>
</protein>
<dbReference type="Proteomes" id="UP001589854">
    <property type="component" value="Unassembled WGS sequence"/>
</dbReference>